<dbReference type="AlphaFoldDB" id="A0AA88GHF0"/>
<comment type="caution">
    <text evidence="8">The sequence shown here is derived from an EMBL/GenBank/DDBJ whole genome shotgun (WGS) entry which is preliminary data.</text>
</comment>
<evidence type="ECO:0000259" key="7">
    <source>
        <dbReference type="Pfam" id="PF01490"/>
    </source>
</evidence>
<evidence type="ECO:0000256" key="5">
    <source>
        <dbReference type="SAM" id="MobiDB-lite"/>
    </source>
</evidence>
<dbReference type="GO" id="GO:0015179">
    <property type="term" value="F:L-amino acid transmembrane transporter activity"/>
    <property type="evidence" value="ECO:0007669"/>
    <property type="project" value="TreeGrafter"/>
</dbReference>
<evidence type="ECO:0000256" key="2">
    <source>
        <dbReference type="ARBA" id="ARBA00022692"/>
    </source>
</evidence>
<keyword evidence="3 6" id="KW-1133">Transmembrane helix</keyword>
<feature type="transmembrane region" description="Helical" evidence="6">
    <location>
        <begin position="314"/>
        <end position="338"/>
    </location>
</feature>
<dbReference type="PANTHER" id="PTHR22950">
    <property type="entry name" value="AMINO ACID TRANSPORTER"/>
    <property type="match status" value="1"/>
</dbReference>
<reference evidence="8 9" key="1">
    <citation type="journal article" date="2018" name="BMC Genomics">
        <title>The genome of Naegleria lovaniensis, the basis for a comparative approach to unravel pathogenicity factors of the human pathogenic amoeba N. fowleri.</title>
        <authorList>
            <person name="Liechti N."/>
            <person name="Schurch N."/>
            <person name="Bruggmann R."/>
            <person name="Wittwer M."/>
        </authorList>
    </citation>
    <scope>NUCLEOTIDE SEQUENCE [LARGE SCALE GENOMIC DNA]</scope>
    <source>
        <strain evidence="8 9">ATCC 30569</strain>
    </source>
</reference>
<feature type="transmembrane region" description="Helical" evidence="6">
    <location>
        <begin position="145"/>
        <end position="165"/>
    </location>
</feature>
<evidence type="ECO:0000256" key="6">
    <source>
        <dbReference type="SAM" id="Phobius"/>
    </source>
</evidence>
<dbReference type="Pfam" id="PF01490">
    <property type="entry name" value="Aa_trans"/>
    <property type="match status" value="1"/>
</dbReference>
<dbReference type="EMBL" id="PYSW02000039">
    <property type="protein sequence ID" value="KAG2375248.1"/>
    <property type="molecule type" value="Genomic_DNA"/>
</dbReference>
<organism evidence="8 9">
    <name type="scientific">Naegleria lovaniensis</name>
    <name type="common">Amoeba</name>
    <dbReference type="NCBI Taxonomy" id="51637"/>
    <lineage>
        <taxon>Eukaryota</taxon>
        <taxon>Discoba</taxon>
        <taxon>Heterolobosea</taxon>
        <taxon>Tetramitia</taxon>
        <taxon>Eutetramitia</taxon>
        <taxon>Vahlkampfiidae</taxon>
        <taxon>Naegleria</taxon>
    </lineage>
</organism>
<name>A0AA88GHF0_NAELO</name>
<dbReference type="GO" id="GO:0016020">
    <property type="term" value="C:membrane"/>
    <property type="evidence" value="ECO:0007669"/>
    <property type="project" value="UniProtKB-SubCell"/>
</dbReference>
<dbReference type="Gene3D" id="1.20.1740.10">
    <property type="entry name" value="Amino acid/polyamine transporter I"/>
    <property type="match status" value="1"/>
</dbReference>
<proteinExistence type="predicted"/>
<feature type="compositionally biased region" description="Polar residues" evidence="5">
    <location>
        <begin position="103"/>
        <end position="112"/>
    </location>
</feature>
<feature type="transmembrane region" description="Helical" evidence="6">
    <location>
        <begin position="440"/>
        <end position="461"/>
    </location>
</feature>
<dbReference type="GeneID" id="68102325"/>
<evidence type="ECO:0000313" key="8">
    <source>
        <dbReference type="EMBL" id="KAG2375248.1"/>
    </source>
</evidence>
<dbReference type="RefSeq" id="XP_044544422.1">
    <property type="nucleotide sequence ID" value="XM_044700106.1"/>
</dbReference>
<gene>
    <name evidence="8" type="ORF">C9374_009871</name>
</gene>
<feature type="transmembrane region" description="Helical" evidence="6">
    <location>
        <begin position="288"/>
        <end position="307"/>
    </location>
</feature>
<evidence type="ECO:0000256" key="4">
    <source>
        <dbReference type="ARBA" id="ARBA00023136"/>
    </source>
</evidence>
<keyword evidence="2 6" id="KW-0812">Transmembrane</keyword>
<keyword evidence="9" id="KW-1185">Reference proteome</keyword>
<comment type="subcellular location">
    <subcellularLocation>
        <location evidence="1">Membrane</location>
        <topology evidence="1">Multi-pass membrane protein</topology>
    </subcellularLocation>
</comment>
<sequence length="574" mass="64559">MFNKETSNHSSPNQPHSSLLDCRELESFQQQPHDHKNYTSFHNPHSHSSHSDHHYQQDGDSTNEIILISTSIHDPSHGSCRSSSSHDGSRMDYDSETQHFHESSSLLPTTTKKNSHPAAATMAQPFQNQEYSLPPPPGKSSSLSVLFNVSNATIGAGILAIPYSFHQSGVVLGSIILCVVCLIATLTAHFLIRACEISKEYTFKGIGVKAFQSLFKHQHHSRYVVGMVIDILMIVFCFGVIVGYISIVGDYCAGLFKILFQNNHPQGDEIMMNERDETSSLTTTLSNILTSRSFNCFLTVLILFPLTCLKRISFLFFTSYFAVMCVIYILLVIVVGFFNKLPSLDKRLDHSILLFQTPENIFQLFVAFPILFFSFGNSITLIPIYLELKNRSQKKMGHIVNGASLICLVCYLIAGIFGYIQFGDSGIRDNILNSFPNRTSIWIIFAKFSMIVVASVVYPLVHYPLRETLDHLLFPKRPFSYVRWIAEALIFAILIVVTLLIPFDLVTIFGLTGASFGMIVMFIFPCLFYALLETNRYKKWFAFCVAFICLVLGIVSTASVIYDFVMKMTLATTN</sequence>
<feature type="transmembrane region" description="Helical" evidence="6">
    <location>
        <begin position="507"/>
        <end position="528"/>
    </location>
</feature>
<feature type="transmembrane region" description="Helical" evidence="6">
    <location>
        <begin position="223"/>
        <end position="247"/>
    </location>
</feature>
<feature type="transmembrane region" description="Helical" evidence="6">
    <location>
        <begin position="481"/>
        <end position="501"/>
    </location>
</feature>
<feature type="transmembrane region" description="Helical" evidence="6">
    <location>
        <begin position="171"/>
        <end position="192"/>
    </location>
</feature>
<accession>A0AA88GHF0</accession>
<feature type="domain" description="Amino acid transporter transmembrane" evidence="7">
    <location>
        <begin position="139"/>
        <end position="563"/>
    </location>
</feature>
<protein>
    <recommendedName>
        <fullName evidence="7">Amino acid transporter transmembrane domain-containing protein</fullName>
    </recommendedName>
</protein>
<feature type="transmembrane region" description="Helical" evidence="6">
    <location>
        <begin position="540"/>
        <end position="562"/>
    </location>
</feature>
<feature type="region of interest" description="Disordered" evidence="5">
    <location>
        <begin position="34"/>
        <end position="58"/>
    </location>
</feature>
<dbReference type="PANTHER" id="PTHR22950:SF652">
    <property type="entry name" value="TRANSMEMBRANE AMINO ACID TRANSPORTER FAMILY PROTEIN"/>
    <property type="match status" value="1"/>
</dbReference>
<evidence type="ECO:0000313" key="9">
    <source>
        <dbReference type="Proteomes" id="UP000816034"/>
    </source>
</evidence>
<dbReference type="InterPro" id="IPR013057">
    <property type="entry name" value="AA_transpt_TM"/>
</dbReference>
<dbReference type="Proteomes" id="UP000816034">
    <property type="component" value="Unassembled WGS sequence"/>
</dbReference>
<keyword evidence="4 6" id="KW-0472">Membrane</keyword>
<feature type="transmembrane region" description="Helical" evidence="6">
    <location>
        <begin position="361"/>
        <end position="386"/>
    </location>
</feature>
<feature type="compositionally biased region" description="Basic and acidic residues" evidence="5">
    <location>
        <begin position="87"/>
        <end position="102"/>
    </location>
</feature>
<feature type="region of interest" description="Disordered" evidence="5">
    <location>
        <begin position="72"/>
        <end position="118"/>
    </location>
</feature>
<feature type="transmembrane region" description="Helical" evidence="6">
    <location>
        <begin position="398"/>
        <end position="420"/>
    </location>
</feature>
<feature type="compositionally biased region" description="Low complexity" evidence="5">
    <location>
        <begin position="77"/>
        <end position="86"/>
    </location>
</feature>
<evidence type="ECO:0000256" key="1">
    <source>
        <dbReference type="ARBA" id="ARBA00004141"/>
    </source>
</evidence>
<evidence type="ECO:0000256" key="3">
    <source>
        <dbReference type="ARBA" id="ARBA00022989"/>
    </source>
</evidence>